<evidence type="ECO:0000256" key="3">
    <source>
        <dbReference type="ARBA" id="ARBA00022723"/>
    </source>
</evidence>
<dbReference type="STRING" id="933944.AN215_05835"/>
<evidence type="ECO:0000256" key="5">
    <source>
        <dbReference type="ARBA" id="ARBA00023002"/>
    </source>
</evidence>
<dbReference type="SUPFAM" id="SSF50129">
    <property type="entry name" value="GroES-like"/>
    <property type="match status" value="1"/>
</dbReference>
<evidence type="ECO:0000313" key="7">
    <source>
        <dbReference type="EMBL" id="OEU91970.1"/>
    </source>
</evidence>
<name>A0A1E7JSW0_9ACTN</name>
<evidence type="ECO:0000256" key="2">
    <source>
        <dbReference type="ARBA" id="ARBA00008072"/>
    </source>
</evidence>
<dbReference type="Gene3D" id="3.40.50.720">
    <property type="entry name" value="NAD(P)-binding Rossmann-like Domain"/>
    <property type="match status" value="1"/>
</dbReference>
<dbReference type="InterPro" id="IPR011032">
    <property type="entry name" value="GroES-like_sf"/>
</dbReference>
<feature type="compositionally biased region" description="Low complexity" evidence="6">
    <location>
        <begin position="340"/>
        <end position="352"/>
    </location>
</feature>
<dbReference type="InterPro" id="IPR036291">
    <property type="entry name" value="NAD(P)-bd_dom_sf"/>
</dbReference>
<evidence type="ECO:0000256" key="1">
    <source>
        <dbReference type="ARBA" id="ARBA00001947"/>
    </source>
</evidence>
<dbReference type="AlphaFoldDB" id="A0A1E7JSW0"/>
<accession>A0A1E7JSW0</accession>
<keyword evidence="5" id="KW-0560">Oxidoreductase</keyword>
<keyword evidence="3" id="KW-0479">Metal-binding</keyword>
<dbReference type="RefSeq" id="WP_245694266.1">
    <property type="nucleotide sequence ID" value="NZ_LJGS01000038.1"/>
</dbReference>
<dbReference type="PATRIC" id="fig|933944.5.peg.1477"/>
<evidence type="ECO:0000256" key="6">
    <source>
        <dbReference type="SAM" id="MobiDB-lite"/>
    </source>
</evidence>
<evidence type="ECO:0000256" key="4">
    <source>
        <dbReference type="ARBA" id="ARBA00022833"/>
    </source>
</evidence>
<proteinExistence type="inferred from homology"/>
<comment type="cofactor">
    <cofactor evidence="1">
        <name>Zn(2+)</name>
        <dbReference type="ChEBI" id="CHEBI:29105"/>
    </cofactor>
</comment>
<dbReference type="PANTHER" id="PTHR43350:SF19">
    <property type="entry name" value="D-GULOSIDE 3-DEHYDROGENASE"/>
    <property type="match status" value="1"/>
</dbReference>
<keyword evidence="8" id="KW-1185">Reference proteome</keyword>
<protein>
    <submittedName>
        <fullName evidence="7">Dehydrogenase</fullName>
    </submittedName>
</protein>
<feature type="region of interest" description="Disordered" evidence="6">
    <location>
        <begin position="332"/>
        <end position="352"/>
    </location>
</feature>
<reference evidence="7 8" key="1">
    <citation type="journal article" date="2016" name="Front. Microbiol.">
        <title>Comparative Genomics Analysis of Streptomyces Species Reveals Their Adaptation to the Marine Environment and Their Diversity at the Genomic Level.</title>
        <authorList>
            <person name="Tian X."/>
            <person name="Zhang Z."/>
            <person name="Yang T."/>
            <person name="Chen M."/>
            <person name="Li J."/>
            <person name="Chen F."/>
            <person name="Yang J."/>
            <person name="Li W."/>
            <person name="Zhang B."/>
            <person name="Zhang Z."/>
            <person name="Wu J."/>
            <person name="Zhang C."/>
            <person name="Long L."/>
            <person name="Xiao J."/>
        </authorList>
    </citation>
    <scope>NUCLEOTIDE SEQUENCE [LARGE SCALE GENOMIC DNA]</scope>
    <source>
        <strain evidence="7 8">SCSIO 10390</strain>
    </source>
</reference>
<gene>
    <name evidence="7" type="ORF">AN215_05835</name>
</gene>
<evidence type="ECO:0000313" key="8">
    <source>
        <dbReference type="Proteomes" id="UP000176087"/>
    </source>
</evidence>
<dbReference type="CDD" id="cd08255">
    <property type="entry name" value="2-desacetyl-2-hydroxyethyl_bacteriochlorophyllide_like"/>
    <property type="match status" value="1"/>
</dbReference>
<keyword evidence="4" id="KW-0862">Zinc</keyword>
<dbReference type="Proteomes" id="UP000176087">
    <property type="component" value="Unassembled WGS sequence"/>
</dbReference>
<dbReference type="Gene3D" id="3.90.180.10">
    <property type="entry name" value="Medium-chain alcohol dehydrogenases, catalytic domain"/>
    <property type="match status" value="2"/>
</dbReference>
<organism evidence="7 8">
    <name type="scientific">Streptomyces abyssalis</name>
    <dbReference type="NCBI Taxonomy" id="933944"/>
    <lineage>
        <taxon>Bacteria</taxon>
        <taxon>Bacillati</taxon>
        <taxon>Actinomycetota</taxon>
        <taxon>Actinomycetes</taxon>
        <taxon>Kitasatosporales</taxon>
        <taxon>Streptomycetaceae</taxon>
        <taxon>Streptomyces</taxon>
    </lineage>
</organism>
<comment type="caution">
    <text evidence="7">The sequence shown here is derived from an EMBL/GenBank/DDBJ whole genome shotgun (WGS) entry which is preliminary data.</text>
</comment>
<comment type="similarity">
    <text evidence="2">Belongs to the zinc-containing alcohol dehydrogenase family.</text>
</comment>
<dbReference type="SUPFAM" id="SSF51735">
    <property type="entry name" value="NAD(P)-binding Rossmann-fold domains"/>
    <property type="match status" value="1"/>
</dbReference>
<dbReference type="EMBL" id="LJGT01000037">
    <property type="protein sequence ID" value="OEU91970.1"/>
    <property type="molecule type" value="Genomic_DNA"/>
</dbReference>
<dbReference type="PANTHER" id="PTHR43350">
    <property type="entry name" value="NAD-DEPENDENT ALCOHOL DEHYDROGENASE"/>
    <property type="match status" value="1"/>
</dbReference>
<sequence length="352" mass="36664">MERTAHAYWLRSPGSGEIRTVALGSPGPGEVLVRALYSGVSRGTETLVFDGRVPRSQHDVMRAPFQEGDFPGPVKYGYLSVGVVEESGEGVDAALMGRTVFCLHPHQTRYVVPADAVTPVPEAVPARRAVLAGTVETAVNAVWDAAPALGDRIAVVGAGMVGACVASVLSRFPAARVQLVDADPGRAAVAAALGVPFALPADATGECDIVVHASASQEGLARSLELLAPDGEVIELSWYGDRKVSIPLGESFHSRRLAVRSSQVGALPPSRRARRGFADRMALALDLLADPAMETLITGESAFGDLPAVMPRIAGGELPALCHLVTYDKAEENDNDDANEGNVGNDGSTAAG</sequence>
<dbReference type="GO" id="GO:0016491">
    <property type="term" value="F:oxidoreductase activity"/>
    <property type="evidence" value="ECO:0007669"/>
    <property type="project" value="UniProtKB-KW"/>
</dbReference>
<dbReference type="GO" id="GO:0046872">
    <property type="term" value="F:metal ion binding"/>
    <property type="evidence" value="ECO:0007669"/>
    <property type="project" value="UniProtKB-KW"/>
</dbReference>